<keyword evidence="2" id="KW-1185">Reference proteome</keyword>
<evidence type="ECO:0008006" key="3">
    <source>
        <dbReference type="Google" id="ProtNLM"/>
    </source>
</evidence>
<name>A0AAV6Z5N0_ENGPU</name>
<reference evidence="1" key="1">
    <citation type="thesis" date="2020" institute="ProQuest LLC" country="789 East Eisenhower Parkway, Ann Arbor, MI, USA">
        <title>Comparative Genomics and Chromosome Evolution.</title>
        <authorList>
            <person name="Mudd A.B."/>
        </authorList>
    </citation>
    <scope>NUCLEOTIDE SEQUENCE</scope>
    <source>
        <strain evidence="1">237g6f4</strain>
        <tissue evidence="1">Blood</tissue>
    </source>
</reference>
<dbReference type="EMBL" id="WNYA01002262">
    <property type="protein sequence ID" value="KAG8544456.1"/>
    <property type="molecule type" value="Genomic_DNA"/>
</dbReference>
<dbReference type="AlphaFoldDB" id="A0AAV6Z5N0"/>
<gene>
    <name evidence="1" type="ORF">GDO81_022467</name>
</gene>
<evidence type="ECO:0000313" key="1">
    <source>
        <dbReference type="EMBL" id="KAG8544456.1"/>
    </source>
</evidence>
<sequence>MSSLNVTEEPRYSMRCSQDEDHCFQYINGEKGSEFYRYKQESMVGQSSCKKANKTSSLPVVNTLLCRHCRGLLTSRCDTYVRCGPEHDACFTIISKTRYGSHTSTEILHGCTHPSICEARNTSRTYESKTLQQTKICRIPGKNNVPPPPEILCVLLCFMLLLQLV</sequence>
<comment type="caution">
    <text evidence="1">The sequence shown here is derived from an EMBL/GenBank/DDBJ whole genome shotgun (WGS) entry which is preliminary data.</text>
</comment>
<evidence type="ECO:0000313" key="2">
    <source>
        <dbReference type="Proteomes" id="UP000824782"/>
    </source>
</evidence>
<dbReference type="Proteomes" id="UP000824782">
    <property type="component" value="Unassembled WGS sequence"/>
</dbReference>
<proteinExistence type="predicted"/>
<dbReference type="InterPro" id="IPR045860">
    <property type="entry name" value="Snake_toxin-like_sf"/>
</dbReference>
<dbReference type="SUPFAM" id="SSF57302">
    <property type="entry name" value="Snake toxin-like"/>
    <property type="match status" value="1"/>
</dbReference>
<dbReference type="Gene3D" id="2.10.60.10">
    <property type="entry name" value="CD59"/>
    <property type="match status" value="1"/>
</dbReference>
<protein>
    <recommendedName>
        <fullName evidence="3">UPAR/Ly6 domain-containing protein</fullName>
    </recommendedName>
</protein>
<organism evidence="1 2">
    <name type="scientific">Engystomops pustulosus</name>
    <name type="common">Tungara frog</name>
    <name type="synonym">Physalaemus pustulosus</name>
    <dbReference type="NCBI Taxonomy" id="76066"/>
    <lineage>
        <taxon>Eukaryota</taxon>
        <taxon>Metazoa</taxon>
        <taxon>Chordata</taxon>
        <taxon>Craniata</taxon>
        <taxon>Vertebrata</taxon>
        <taxon>Euteleostomi</taxon>
        <taxon>Amphibia</taxon>
        <taxon>Batrachia</taxon>
        <taxon>Anura</taxon>
        <taxon>Neobatrachia</taxon>
        <taxon>Hyloidea</taxon>
        <taxon>Leptodactylidae</taxon>
        <taxon>Leiuperinae</taxon>
        <taxon>Engystomops</taxon>
    </lineage>
</organism>
<accession>A0AAV6Z5N0</accession>